<feature type="transmembrane region" description="Helical" evidence="1">
    <location>
        <begin position="91"/>
        <end position="112"/>
    </location>
</feature>
<evidence type="ECO:0000256" key="1">
    <source>
        <dbReference type="SAM" id="Phobius"/>
    </source>
</evidence>
<evidence type="ECO:0000313" key="4">
    <source>
        <dbReference type="Proteomes" id="UP000593571"/>
    </source>
</evidence>
<comment type="caution">
    <text evidence="3">The sequence shown here is derived from an EMBL/GenBank/DDBJ whole genome shotgun (WGS) entry which is preliminary data.</text>
</comment>
<feature type="transmembrane region" description="Helical" evidence="1">
    <location>
        <begin position="118"/>
        <end position="140"/>
    </location>
</feature>
<keyword evidence="4" id="KW-1185">Reference proteome</keyword>
<keyword evidence="1" id="KW-0472">Membrane</keyword>
<dbReference type="EMBL" id="JACASE010000015">
    <property type="protein sequence ID" value="KAF6405071.1"/>
    <property type="molecule type" value="Genomic_DNA"/>
</dbReference>
<evidence type="ECO:0000256" key="2">
    <source>
        <dbReference type="SAM" id="SignalP"/>
    </source>
</evidence>
<name>A0A7J8C2H2_ROUAE</name>
<sequence length="142" mass="16735">MFITCWGMWLTNHKLNSAWLQWLRLCLRARKTREHLWLLPFTHIGVHMEEPRLTALGIPCACQNFGLFGSGRKALRQDVTRFPTQPSSRRIGLFILKSLWIHLSSLQGFAWVRCTDSYFLQLMDLLIFIHTNLFVIFFLVKV</sequence>
<feature type="signal peptide" evidence="2">
    <location>
        <begin position="1"/>
        <end position="18"/>
    </location>
</feature>
<keyword evidence="1" id="KW-0812">Transmembrane</keyword>
<keyword evidence="2" id="KW-0732">Signal</keyword>
<dbReference type="AlphaFoldDB" id="A0A7J8C2H2"/>
<evidence type="ECO:0000313" key="3">
    <source>
        <dbReference type="EMBL" id="KAF6405071.1"/>
    </source>
</evidence>
<reference evidence="3 4" key="1">
    <citation type="journal article" date="2020" name="Nature">
        <title>Six reference-quality genomes reveal evolution of bat adaptations.</title>
        <authorList>
            <person name="Jebb D."/>
            <person name="Huang Z."/>
            <person name="Pippel M."/>
            <person name="Hughes G.M."/>
            <person name="Lavrichenko K."/>
            <person name="Devanna P."/>
            <person name="Winkler S."/>
            <person name="Jermiin L.S."/>
            <person name="Skirmuntt E.C."/>
            <person name="Katzourakis A."/>
            <person name="Burkitt-Gray L."/>
            <person name="Ray D.A."/>
            <person name="Sullivan K.A.M."/>
            <person name="Roscito J.G."/>
            <person name="Kirilenko B.M."/>
            <person name="Davalos L.M."/>
            <person name="Corthals A.P."/>
            <person name="Power M.L."/>
            <person name="Jones G."/>
            <person name="Ransome R.D."/>
            <person name="Dechmann D.K.N."/>
            <person name="Locatelli A.G."/>
            <person name="Puechmaille S.J."/>
            <person name="Fedrigo O."/>
            <person name="Jarvis E.D."/>
            <person name="Hiller M."/>
            <person name="Vernes S.C."/>
            <person name="Myers E.W."/>
            <person name="Teeling E.C."/>
        </authorList>
    </citation>
    <scope>NUCLEOTIDE SEQUENCE [LARGE SCALE GENOMIC DNA]</scope>
    <source>
        <strain evidence="3">MRouAeg1</strain>
        <tissue evidence="3">Muscle</tissue>
    </source>
</reference>
<proteinExistence type="predicted"/>
<organism evidence="3 4">
    <name type="scientific">Rousettus aegyptiacus</name>
    <name type="common">Egyptian fruit bat</name>
    <name type="synonym">Pteropus aegyptiacus</name>
    <dbReference type="NCBI Taxonomy" id="9407"/>
    <lineage>
        <taxon>Eukaryota</taxon>
        <taxon>Metazoa</taxon>
        <taxon>Chordata</taxon>
        <taxon>Craniata</taxon>
        <taxon>Vertebrata</taxon>
        <taxon>Euteleostomi</taxon>
        <taxon>Mammalia</taxon>
        <taxon>Eutheria</taxon>
        <taxon>Laurasiatheria</taxon>
        <taxon>Chiroptera</taxon>
        <taxon>Yinpterochiroptera</taxon>
        <taxon>Pteropodoidea</taxon>
        <taxon>Pteropodidae</taxon>
        <taxon>Rousettinae</taxon>
        <taxon>Rousettus</taxon>
    </lineage>
</organism>
<feature type="chain" id="PRO_5029729952" evidence="2">
    <location>
        <begin position="19"/>
        <end position="142"/>
    </location>
</feature>
<keyword evidence="1" id="KW-1133">Transmembrane helix</keyword>
<protein>
    <submittedName>
        <fullName evidence="3">Uncharacterized protein</fullName>
    </submittedName>
</protein>
<gene>
    <name evidence="3" type="ORF">HJG63_009382</name>
</gene>
<accession>A0A7J8C2H2</accession>
<dbReference type="Proteomes" id="UP000593571">
    <property type="component" value="Unassembled WGS sequence"/>
</dbReference>